<evidence type="ECO:0000313" key="2">
    <source>
        <dbReference type="EMBL" id="KNC33579.1"/>
    </source>
</evidence>
<accession>A0A0L0CQ59</accession>
<keyword evidence="1" id="KW-0812">Transmembrane</keyword>
<reference evidence="2 3" key="1">
    <citation type="journal article" date="2015" name="Nat. Commun.">
        <title>Lucilia cuprina genome unlocks parasitic fly biology to underpin future interventions.</title>
        <authorList>
            <person name="Anstead C.A."/>
            <person name="Korhonen P.K."/>
            <person name="Young N.D."/>
            <person name="Hall R.S."/>
            <person name="Jex A.R."/>
            <person name="Murali S.C."/>
            <person name="Hughes D.S."/>
            <person name="Lee S.F."/>
            <person name="Perry T."/>
            <person name="Stroehlein A.J."/>
            <person name="Ansell B.R."/>
            <person name="Breugelmans B."/>
            <person name="Hofmann A."/>
            <person name="Qu J."/>
            <person name="Dugan S."/>
            <person name="Lee S.L."/>
            <person name="Chao H."/>
            <person name="Dinh H."/>
            <person name="Han Y."/>
            <person name="Doddapaneni H.V."/>
            <person name="Worley K.C."/>
            <person name="Muzny D.M."/>
            <person name="Ioannidis P."/>
            <person name="Waterhouse R.M."/>
            <person name="Zdobnov E.M."/>
            <person name="James P.J."/>
            <person name="Bagnall N.H."/>
            <person name="Kotze A.C."/>
            <person name="Gibbs R.A."/>
            <person name="Richards S."/>
            <person name="Batterham P."/>
            <person name="Gasser R.B."/>
        </authorList>
    </citation>
    <scope>NUCLEOTIDE SEQUENCE [LARGE SCALE GENOMIC DNA]</scope>
    <source>
        <strain evidence="2 3">LS</strain>
        <tissue evidence="2">Full body</tissue>
    </source>
</reference>
<name>A0A0L0CQ59_LUCCU</name>
<dbReference type="Proteomes" id="UP000037069">
    <property type="component" value="Unassembled WGS sequence"/>
</dbReference>
<dbReference type="AlphaFoldDB" id="A0A0L0CQ59"/>
<proteinExistence type="predicted"/>
<comment type="caution">
    <text evidence="2">The sequence shown here is derived from an EMBL/GenBank/DDBJ whole genome shotgun (WGS) entry which is preliminary data.</text>
</comment>
<protein>
    <submittedName>
        <fullName evidence="2">Uncharacterized protein</fullName>
    </submittedName>
</protein>
<organism evidence="2 3">
    <name type="scientific">Lucilia cuprina</name>
    <name type="common">Green bottle fly</name>
    <name type="synonym">Australian sheep blowfly</name>
    <dbReference type="NCBI Taxonomy" id="7375"/>
    <lineage>
        <taxon>Eukaryota</taxon>
        <taxon>Metazoa</taxon>
        <taxon>Ecdysozoa</taxon>
        <taxon>Arthropoda</taxon>
        <taxon>Hexapoda</taxon>
        <taxon>Insecta</taxon>
        <taxon>Pterygota</taxon>
        <taxon>Neoptera</taxon>
        <taxon>Endopterygota</taxon>
        <taxon>Diptera</taxon>
        <taxon>Brachycera</taxon>
        <taxon>Muscomorpha</taxon>
        <taxon>Oestroidea</taxon>
        <taxon>Calliphoridae</taxon>
        <taxon>Luciliinae</taxon>
        <taxon>Lucilia</taxon>
    </lineage>
</organism>
<keyword evidence="1" id="KW-1133">Transmembrane helix</keyword>
<feature type="transmembrane region" description="Helical" evidence="1">
    <location>
        <begin position="227"/>
        <end position="248"/>
    </location>
</feature>
<sequence length="251" mass="28585">MASVERNANLSNKPKTFSYSPRTDCVCHKVYGHYDTGHYDTSPSPRPYCDTGPASRDMVNSEKTRRFSYSQGHTVVYELARAVNPCIHHIQLTSTPFHCPTVTPLWDTCGQRQTRGTDSISLSRDCNTLRRRGFIKDTSPTSSSVNIFLGDSIELIQNHKQYNASVFLQTFSLHGFDFKLQPTIFYPKEPLQITGTKEGSKLCPVVPDYVDILFHPMSNHSMKRSKLYLIITILWLQILTRSSLFQFFSSS</sequence>
<keyword evidence="3" id="KW-1185">Reference proteome</keyword>
<dbReference type="EMBL" id="JRES01000175">
    <property type="protein sequence ID" value="KNC33579.1"/>
    <property type="molecule type" value="Genomic_DNA"/>
</dbReference>
<gene>
    <name evidence="2" type="ORF">FF38_06842</name>
</gene>
<evidence type="ECO:0000256" key="1">
    <source>
        <dbReference type="SAM" id="Phobius"/>
    </source>
</evidence>
<evidence type="ECO:0000313" key="3">
    <source>
        <dbReference type="Proteomes" id="UP000037069"/>
    </source>
</evidence>
<keyword evidence="1" id="KW-0472">Membrane</keyword>